<evidence type="ECO:0000256" key="2">
    <source>
        <dbReference type="SAM" id="Phobius"/>
    </source>
</evidence>
<dbReference type="STRING" id="1841610.A6X21_22735"/>
<accession>A0A1C3ED77</accession>
<evidence type="ECO:0008006" key="5">
    <source>
        <dbReference type="Google" id="ProtNLM"/>
    </source>
</evidence>
<dbReference type="RefSeq" id="WP_068847932.1">
    <property type="nucleotide sequence ID" value="NZ_LYDR01000091.1"/>
</dbReference>
<feature type="compositionally biased region" description="Low complexity" evidence="1">
    <location>
        <begin position="402"/>
        <end position="416"/>
    </location>
</feature>
<feature type="transmembrane region" description="Helical" evidence="2">
    <location>
        <begin position="82"/>
        <end position="101"/>
    </location>
</feature>
<proteinExistence type="predicted"/>
<comment type="caution">
    <text evidence="3">The sequence shown here is derived from an EMBL/GenBank/DDBJ whole genome shotgun (WGS) entry which is preliminary data.</text>
</comment>
<name>A0A1C3ED77_9PLAN</name>
<keyword evidence="4" id="KW-1185">Reference proteome</keyword>
<dbReference type="AlphaFoldDB" id="A0A1C3ED77"/>
<sequence>MSSTPFPHPGDDSILELNPSVSVRNSATPLSLLTNELRRLQSRKWLRSGLRATLYLVTLAGVVGLLLFAVDYSFRLSLVARLVSGLAVATLLLALMIRYVIPAWKNWEDLESLALQVEKQHEIESDLVAALQFANPTQRRYGSRELARAVVEYVDEFTPSLNVFDGFSWQPLRNSLLAALCGLLIWSGLAVFAPQATRVFFSRLLLSHESYPTRTQIEWIRVNGKTADQQGLFRIVEGEPLAIEVQTSGEDPHIATWEMQAAPGESLIVELKADGLKNHQPADAKASISQSADHKLKTYGAVIPELRQSVRGIVRAGDAQSQPLIIDLIMRPVVEVSVLVEQPEYTRLKEGNRPPARGQLQVSVLEGSKVALDISSVKALRKVTMTINGQPFDLSPVDKNSSKVTSPSQVSSSSSSLPTGFTHWMTDPGSPLDTLKENLTFQLDVEDLDGLKLAEPVTGMLRIKLDKPPRVAAVAISKLILPQASPVITWGATDDYALKTVSLHVTATTESGQQRAIKQPVLLKDQSSLQRGQTALDLSGLGLAKGDEVRVIVEAEDERGNLPSQVGRSEPLTFQVTDQSGILAGLLETDQQSARQLDAIIQRELGIGGTK</sequence>
<dbReference type="Proteomes" id="UP000094828">
    <property type="component" value="Unassembled WGS sequence"/>
</dbReference>
<keyword evidence="2" id="KW-0812">Transmembrane</keyword>
<evidence type="ECO:0000313" key="3">
    <source>
        <dbReference type="EMBL" id="ODA31183.1"/>
    </source>
</evidence>
<reference evidence="3 4" key="1">
    <citation type="submission" date="2016-05" db="EMBL/GenBank/DDBJ databases">
        <title>Genomic and physiological characterization of Planctopirus sp. isolated from fresh water lake.</title>
        <authorList>
            <person name="Subhash Y."/>
            <person name="Ramana C."/>
        </authorList>
    </citation>
    <scope>NUCLEOTIDE SEQUENCE [LARGE SCALE GENOMIC DNA]</scope>
    <source>
        <strain evidence="3 4">JC280</strain>
    </source>
</reference>
<evidence type="ECO:0000256" key="1">
    <source>
        <dbReference type="SAM" id="MobiDB-lite"/>
    </source>
</evidence>
<feature type="transmembrane region" description="Helical" evidence="2">
    <location>
        <begin position="175"/>
        <end position="193"/>
    </location>
</feature>
<organism evidence="3 4">
    <name type="scientific">Planctopirus hydrillae</name>
    <dbReference type="NCBI Taxonomy" id="1841610"/>
    <lineage>
        <taxon>Bacteria</taxon>
        <taxon>Pseudomonadati</taxon>
        <taxon>Planctomycetota</taxon>
        <taxon>Planctomycetia</taxon>
        <taxon>Planctomycetales</taxon>
        <taxon>Planctomycetaceae</taxon>
        <taxon>Planctopirus</taxon>
    </lineage>
</organism>
<feature type="region of interest" description="Disordered" evidence="1">
    <location>
        <begin position="391"/>
        <end position="423"/>
    </location>
</feature>
<dbReference type="OrthoDB" id="256197at2"/>
<keyword evidence="2" id="KW-1133">Transmembrane helix</keyword>
<protein>
    <recommendedName>
        <fullName evidence="5">DUF4175 domain-containing protein</fullName>
    </recommendedName>
</protein>
<dbReference type="EMBL" id="LYDR01000091">
    <property type="protein sequence ID" value="ODA31183.1"/>
    <property type="molecule type" value="Genomic_DNA"/>
</dbReference>
<feature type="transmembrane region" description="Helical" evidence="2">
    <location>
        <begin position="52"/>
        <end position="70"/>
    </location>
</feature>
<gene>
    <name evidence="3" type="ORF">A6X21_22735</name>
</gene>
<keyword evidence="2" id="KW-0472">Membrane</keyword>
<evidence type="ECO:0000313" key="4">
    <source>
        <dbReference type="Proteomes" id="UP000094828"/>
    </source>
</evidence>